<dbReference type="Proteomes" id="UP000248724">
    <property type="component" value="Unassembled WGS sequence"/>
</dbReference>
<dbReference type="Proteomes" id="UP000606991">
    <property type="component" value="Unassembled WGS sequence"/>
</dbReference>
<feature type="signal peptide" evidence="2">
    <location>
        <begin position="1"/>
        <end position="21"/>
    </location>
</feature>
<evidence type="ECO:0000313" key="7">
    <source>
        <dbReference type="Proteomes" id="UP000606991"/>
    </source>
</evidence>
<evidence type="ECO:0000256" key="2">
    <source>
        <dbReference type="SAM" id="SignalP"/>
    </source>
</evidence>
<sequence>MTAVRYGDVAMRTRWIGAALASVLLAACATTGSPTGIATNPPVPGGATSSGKASSSAGPASGARTVLSPLGLNIRQSASVSSTRLGTAAQGAVLQVTGHTDQNGGWYQVQGQTVSGWVTADPTLTAAGQFTQYSSQDRQFSALYPQSWTFAESPANVVFHSTAADQTILARNAAHVADFGASGGGGFNATGQETVIVCGVTANLNEYTHSGAPPASPAPGTPGPLALLAQIRLRLDATHALALDFNYNTAADLDVFSAFYNSMTFPFPQCQLPAPASPSPT</sequence>
<dbReference type="EMBL" id="QHBU01000050">
    <property type="protein sequence ID" value="PZR82984.1"/>
    <property type="molecule type" value="Genomic_DNA"/>
</dbReference>
<evidence type="ECO:0000313" key="5">
    <source>
        <dbReference type="EMBL" id="PZR82984.1"/>
    </source>
</evidence>
<accession>A0A2W6AHG9</accession>
<proteinExistence type="predicted"/>
<feature type="compositionally biased region" description="Low complexity" evidence="1">
    <location>
        <begin position="45"/>
        <end position="61"/>
    </location>
</feature>
<dbReference type="EMBL" id="JAEKNS010000124">
    <property type="protein sequence ID" value="MBJ7595527.1"/>
    <property type="molecule type" value="Genomic_DNA"/>
</dbReference>
<reference evidence="5 6" key="1">
    <citation type="journal article" date="2017" name="Nature">
        <title>Atmospheric trace gases support primary production in Antarctic desert surface soil.</title>
        <authorList>
            <person name="Ji M."/>
            <person name="Greening C."/>
            <person name="Vanwonterghem I."/>
            <person name="Carere C.R."/>
            <person name="Bay S.K."/>
            <person name="Steen J.A."/>
            <person name="Montgomery K."/>
            <person name="Lines T."/>
            <person name="Beardall J."/>
            <person name="van Dorst J."/>
            <person name="Snape I."/>
            <person name="Stott M.B."/>
            <person name="Hugenholtz P."/>
            <person name="Ferrari B.C."/>
        </authorList>
    </citation>
    <scope>NUCLEOTIDE SEQUENCE [LARGE SCALE GENOMIC DNA]</scope>
    <source>
        <strain evidence="5">RRmetagenome_bin12</strain>
    </source>
</reference>
<evidence type="ECO:0000313" key="4">
    <source>
        <dbReference type="EMBL" id="MBJ7595527.1"/>
    </source>
</evidence>
<evidence type="ECO:0000313" key="6">
    <source>
        <dbReference type="Proteomes" id="UP000248724"/>
    </source>
</evidence>
<comment type="caution">
    <text evidence="5">The sequence shown here is derived from an EMBL/GenBank/DDBJ whole genome shotgun (WGS) entry which is preliminary data.</text>
</comment>
<evidence type="ECO:0000256" key="1">
    <source>
        <dbReference type="SAM" id="MobiDB-lite"/>
    </source>
</evidence>
<evidence type="ECO:0000259" key="3">
    <source>
        <dbReference type="Pfam" id="PF08239"/>
    </source>
</evidence>
<feature type="chain" id="PRO_5015984310" evidence="2">
    <location>
        <begin position="22"/>
        <end position="281"/>
    </location>
</feature>
<dbReference type="RefSeq" id="WP_337312716.1">
    <property type="nucleotide sequence ID" value="NZ_JAEKNS010000124.1"/>
</dbReference>
<name>A0A2W6AHG9_9BACT</name>
<feature type="region of interest" description="Disordered" evidence="1">
    <location>
        <begin position="34"/>
        <end position="61"/>
    </location>
</feature>
<dbReference type="Gene3D" id="2.30.30.40">
    <property type="entry name" value="SH3 Domains"/>
    <property type="match status" value="1"/>
</dbReference>
<organism evidence="5 6">
    <name type="scientific">Candidatus Aeolococcus gillhamiae</name>
    <dbReference type="NCBI Taxonomy" id="3127015"/>
    <lineage>
        <taxon>Bacteria</taxon>
        <taxon>Bacillati</taxon>
        <taxon>Candidatus Dormiibacterota</taxon>
        <taxon>Candidatus Dormibacteria</taxon>
        <taxon>Candidatus Aeolococcales</taxon>
        <taxon>Candidatus Aeolococcaceae</taxon>
        <taxon>Candidatus Aeolococcus</taxon>
    </lineage>
</organism>
<dbReference type="AlphaFoldDB" id="A0A2W6AHG9"/>
<dbReference type="PROSITE" id="PS51257">
    <property type="entry name" value="PROKAR_LIPOPROTEIN"/>
    <property type="match status" value="1"/>
</dbReference>
<reference evidence="4 7" key="3">
    <citation type="submission" date="2020-10" db="EMBL/GenBank/DDBJ databases">
        <title>Ca. Dormibacterota MAGs.</title>
        <authorList>
            <person name="Montgomery K."/>
        </authorList>
    </citation>
    <scope>NUCLEOTIDE SEQUENCE [LARGE SCALE GENOMIC DNA]</scope>
    <source>
        <strain evidence="4">SC8812_S17_18</strain>
    </source>
</reference>
<keyword evidence="2" id="KW-0732">Signal</keyword>
<dbReference type="Pfam" id="PF08239">
    <property type="entry name" value="SH3_3"/>
    <property type="match status" value="1"/>
</dbReference>
<feature type="domain" description="SH3b" evidence="3">
    <location>
        <begin position="71"/>
        <end position="120"/>
    </location>
</feature>
<dbReference type="InterPro" id="IPR003646">
    <property type="entry name" value="SH3-like_bac-type"/>
</dbReference>
<reference evidence="5" key="2">
    <citation type="submission" date="2018-05" db="EMBL/GenBank/DDBJ databases">
        <authorList>
            <person name="Ferrari B."/>
        </authorList>
    </citation>
    <scope>NUCLEOTIDE SEQUENCE</scope>
    <source>
        <strain evidence="5">RRmetagenome_bin12</strain>
    </source>
</reference>
<protein>
    <submittedName>
        <fullName evidence="4">SH3 domain-containing protein</fullName>
    </submittedName>
</protein>
<gene>
    <name evidence="5" type="ORF">DLM65_02910</name>
    <name evidence="4" type="ORF">JF886_11845</name>
</gene>
<accession>A0A934JV39</accession>